<dbReference type="Proteomes" id="UP000756921">
    <property type="component" value="Unassembled WGS sequence"/>
</dbReference>
<evidence type="ECO:0000313" key="2">
    <source>
        <dbReference type="Proteomes" id="UP000756921"/>
    </source>
</evidence>
<proteinExistence type="predicted"/>
<organism evidence="1 2">
    <name type="scientific">Paraphaeosphaeria minitans</name>
    <dbReference type="NCBI Taxonomy" id="565426"/>
    <lineage>
        <taxon>Eukaryota</taxon>
        <taxon>Fungi</taxon>
        <taxon>Dikarya</taxon>
        <taxon>Ascomycota</taxon>
        <taxon>Pezizomycotina</taxon>
        <taxon>Dothideomycetes</taxon>
        <taxon>Pleosporomycetidae</taxon>
        <taxon>Pleosporales</taxon>
        <taxon>Massarineae</taxon>
        <taxon>Didymosphaeriaceae</taxon>
        <taxon>Paraphaeosphaeria</taxon>
    </lineage>
</organism>
<dbReference type="AlphaFoldDB" id="A0A9P6GIP6"/>
<evidence type="ECO:0000313" key="1">
    <source>
        <dbReference type="EMBL" id="KAF9735155.1"/>
    </source>
</evidence>
<gene>
    <name evidence="1" type="ORF">PMIN01_06560</name>
</gene>
<name>A0A9P6GIP6_9PLEO</name>
<dbReference type="EMBL" id="WJXW01000006">
    <property type="protein sequence ID" value="KAF9735155.1"/>
    <property type="molecule type" value="Genomic_DNA"/>
</dbReference>
<protein>
    <submittedName>
        <fullName evidence="1">Uncharacterized protein</fullName>
    </submittedName>
</protein>
<keyword evidence="2" id="KW-1185">Reference proteome</keyword>
<reference evidence="1" key="1">
    <citation type="journal article" date="2020" name="Mol. Plant Microbe Interact.">
        <title>Genome Sequence of the Biocontrol Agent Coniothyrium minitans strain Conio (IMI 134523).</title>
        <authorList>
            <person name="Patel D."/>
            <person name="Shittu T.A."/>
            <person name="Baroncelli R."/>
            <person name="Muthumeenakshi S."/>
            <person name="Osborne T.H."/>
            <person name="Janganan T.K."/>
            <person name="Sreenivasaprasad S."/>
        </authorList>
    </citation>
    <scope>NUCLEOTIDE SEQUENCE</scope>
    <source>
        <strain evidence="1">Conio</strain>
    </source>
</reference>
<accession>A0A9P6GIP6</accession>
<sequence length="235" mass="26182">MVDVLMAGRGQTKCTALCHVRPRRLLVRMAACWKGQASRCTHTPTPACGEAPQGSFPERLNVNGRGPMHTKLAISRSELEGRTGNSTCEMMRLRVGKQLDKASEAWSAWTFVDSPPVRPTTEAEIEGRVWVSDDLGAAAEGRLSTQKQRERAARYSEWAVGIGSGYWQWILAVGGQSASQPWRGARWERVLMPRYGRHGMAWSGIDGCMDGWMDGWMGGWMDGWVDAWLAISRRN</sequence>
<comment type="caution">
    <text evidence="1">The sequence shown here is derived from an EMBL/GenBank/DDBJ whole genome shotgun (WGS) entry which is preliminary data.</text>
</comment>